<dbReference type="PANTHER" id="PTHR42932:SF3">
    <property type="entry name" value="DNA PROTECTION DURING STARVATION PROTEIN"/>
    <property type="match status" value="1"/>
</dbReference>
<dbReference type="RefSeq" id="WP_109764146.1">
    <property type="nucleotide sequence ID" value="NZ_QGGU01000009.1"/>
</dbReference>
<dbReference type="InterPro" id="IPR009078">
    <property type="entry name" value="Ferritin-like_SF"/>
</dbReference>
<accession>A0A316FL60</accession>
<keyword evidence="4" id="KW-0238">DNA-binding</keyword>
<dbReference type="InterPro" id="IPR002177">
    <property type="entry name" value="DPS_DNA-bd"/>
</dbReference>
<dbReference type="GO" id="GO:0008199">
    <property type="term" value="F:ferric iron binding"/>
    <property type="evidence" value="ECO:0007669"/>
    <property type="project" value="InterPro"/>
</dbReference>
<dbReference type="Gene3D" id="1.20.1260.10">
    <property type="match status" value="1"/>
</dbReference>
<dbReference type="GO" id="GO:0003677">
    <property type="term" value="F:DNA binding"/>
    <property type="evidence" value="ECO:0007669"/>
    <property type="project" value="UniProtKB-KW"/>
</dbReference>
<dbReference type="PANTHER" id="PTHR42932">
    <property type="entry name" value="GENERAL STRESS PROTEIN 20U"/>
    <property type="match status" value="1"/>
</dbReference>
<reference evidence="4 5" key="1">
    <citation type="submission" date="2018-05" db="EMBL/GenBank/DDBJ databases">
        <title>Genomic Encyclopedia of Type Strains, Phase IV (KMG-IV): sequencing the most valuable type-strain genomes for metagenomic binning, comparative biology and taxonomic classification.</title>
        <authorList>
            <person name="Goeker M."/>
        </authorList>
    </citation>
    <scope>NUCLEOTIDE SEQUENCE [LARGE SCALE GENOMIC DNA]</scope>
    <source>
        <strain evidence="4 5">DSM 25350</strain>
    </source>
</reference>
<protein>
    <submittedName>
        <fullName evidence="4">Starvation-inducible DNA-binding protein</fullName>
    </submittedName>
</protein>
<dbReference type="Proteomes" id="UP000245790">
    <property type="component" value="Unassembled WGS sequence"/>
</dbReference>
<dbReference type="CDD" id="cd01043">
    <property type="entry name" value="DPS"/>
    <property type="match status" value="1"/>
</dbReference>
<dbReference type="InterPro" id="IPR008331">
    <property type="entry name" value="Ferritin_DPS_dom"/>
</dbReference>
<evidence type="ECO:0000256" key="1">
    <source>
        <dbReference type="ARBA" id="ARBA00009497"/>
    </source>
</evidence>
<comment type="similarity">
    <text evidence="1 2">Belongs to the Dps family.</text>
</comment>
<name>A0A316FL60_9GAMM</name>
<evidence type="ECO:0000313" key="4">
    <source>
        <dbReference type="EMBL" id="PWK48470.1"/>
    </source>
</evidence>
<comment type="caution">
    <text evidence="4">The sequence shown here is derived from an EMBL/GenBank/DDBJ whole genome shotgun (WGS) entry which is preliminary data.</text>
</comment>
<evidence type="ECO:0000313" key="5">
    <source>
        <dbReference type="Proteomes" id="UP000245790"/>
    </source>
</evidence>
<dbReference type="PRINTS" id="PR01346">
    <property type="entry name" value="HELNAPAPROT"/>
</dbReference>
<dbReference type="AlphaFoldDB" id="A0A316FL60"/>
<evidence type="ECO:0000259" key="3">
    <source>
        <dbReference type="Pfam" id="PF00210"/>
    </source>
</evidence>
<sequence length="170" mass="19244">MSKTKTAVLKSVSQESKMDIGVKRGDRKMLAMRLSEALADSYMLYLKTQNVHWNVMGPMFFSIHELTEKQYLDMADAIDDIAERIRAIGFTSPGTFTEFMNYSALEEDKKEMSAEQMIASLVEGNEMCARRIREAVAEAENCDDVMTAGLLTDRIGQHEQNAWMLRATIS</sequence>
<organism evidence="4 5">
    <name type="scientific">Pleionea mediterranea</name>
    <dbReference type="NCBI Taxonomy" id="523701"/>
    <lineage>
        <taxon>Bacteria</taxon>
        <taxon>Pseudomonadati</taxon>
        <taxon>Pseudomonadota</taxon>
        <taxon>Gammaproteobacteria</taxon>
        <taxon>Oceanospirillales</taxon>
        <taxon>Pleioneaceae</taxon>
        <taxon>Pleionea</taxon>
    </lineage>
</organism>
<keyword evidence="5" id="KW-1185">Reference proteome</keyword>
<evidence type="ECO:0000256" key="2">
    <source>
        <dbReference type="RuleBase" id="RU003875"/>
    </source>
</evidence>
<proteinExistence type="inferred from homology"/>
<dbReference type="Pfam" id="PF00210">
    <property type="entry name" value="Ferritin"/>
    <property type="match status" value="1"/>
</dbReference>
<dbReference type="InterPro" id="IPR012347">
    <property type="entry name" value="Ferritin-like"/>
</dbReference>
<dbReference type="PIRSF" id="PIRSF005900">
    <property type="entry name" value="Dps"/>
    <property type="match status" value="1"/>
</dbReference>
<dbReference type="OrthoDB" id="9797687at2"/>
<gene>
    <name evidence="4" type="ORF">C8D97_10919</name>
</gene>
<dbReference type="SUPFAM" id="SSF47240">
    <property type="entry name" value="Ferritin-like"/>
    <property type="match status" value="1"/>
</dbReference>
<dbReference type="EMBL" id="QGGU01000009">
    <property type="protein sequence ID" value="PWK48470.1"/>
    <property type="molecule type" value="Genomic_DNA"/>
</dbReference>
<feature type="domain" description="Ferritin/DPS" evidence="3">
    <location>
        <begin position="34"/>
        <end position="169"/>
    </location>
</feature>